<name>A0A177AHM6_9PEZI</name>
<proteinExistence type="predicted"/>
<sequence length="298" mass="34294">MAASEKRQWIAEKSKGKRLFAPELGGSYEVFNKRPLQQEMALYCTQDMKLMPKLWQLYSSRLSQSWAKRVEIARKDRIAMSTYNWLEKELQVKELHEKFIQAINKFVYRTNTTALVGLEEEGAGELLRGKSEEVKINIMSLFHPLLPPPPKVMDVIRPRTLLPSPPLCPHQQANHPEIGGQKFKERIMRPLAQSESVRNVERYRRGEFGASATVCVDLVDPEEIIVTDNEELSQKRGNQLDDFYCQQSNQPDTRENELPRKTEEDPEGANTEQANSQLLVREAKSRTAIGSRSRKSRI</sequence>
<accession>A0A177AHM6</accession>
<organism evidence="2">
    <name type="scientific">Pseudogymnoascus destructans</name>
    <dbReference type="NCBI Taxonomy" id="655981"/>
    <lineage>
        <taxon>Eukaryota</taxon>
        <taxon>Fungi</taxon>
        <taxon>Dikarya</taxon>
        <taxon>Ascomycota</taxon>
        <taxon>Pezizomycotina</taxon>
        <taxon>Leotiomycetes</taxon>
        <taxon>Thelebolales</taxon>
        <taxon>Thelebolaceae</taxon>
        <taxon>Pseudogymnoascus</taxon>
    </lineage>
</organism>
<dbReference type="EMBL" id="KV441391">
    <property type="protein sequence ID" value="OAF60684.1"/>
    <property type="molecule type" value="Genomic_DNA"/>
</dbReference>
<dbReference type="PANTHER" id="PTHR43040:SF1">
    <property type="entry name" value="RIBONUCLEASE D"/>
    <property type="match status" value="1"/>
</dbReference>
<reference evidence="2" key="1">
    <citation type="submission" date="2016-03" db="EMBL/GenBank/DDBJ databases">
        <title>Updated assembly of Pseudogymnoascus destructans, the fungus causing white-nose syndrome of bats.</title>
        <authorList>
            <person name="Palmer J.M."/>
            <person name="Drees K.P."/>
            <person name="Foster J.T."/>
            <person name="Lindner D.L."/>
        </authorList>
    </citation>
    <scope>NUCLEOTIDE SEQUENCE [LARGE SCALE GENOMIC DNA]</scope>
    <source>
        <strain evidence="2">20631-21</strain>
    </source>
</reference>
<protein>
    <submittedName>
        <fullName evidence="2">Uncharacterized protein</fullName>
    </submittedName>
</protein>
<dbReference type="GeneID" id="36286665"/>
<feature type="region of interest" description="Disordered" evidence="1">
    <location>
        <begin position="244"/>
        <end position="298"/>
    </location>
</feature>
<dbReference type="RefSeq" id="XP_024325965.1">
    <property type="nucleotide sequence ID" value="XM_024467235.1"/>
</dbReference>
<evidence type="ECO:0000256" key="1">
    <source>
        <dbReference type="SAM" id="MobiDB-lite"/>
    </source>
</evidence>
<evidence type="ECO:0000313" key="2">
    <source>
        <dbReference type="EMBL" id="OAF60684.1"/>
    </source>
</evidence>
<gene>
    <name evidence="2" type="ORF">VC83_03589</name>
</gene>
<dbReference type="AlphaFoldDB" id="A0A177AHM6"/>
<dbReference type="VEuPathDB" id="FungiDB:GMDG_01722"/>
<dbReference type="eggNOG" id="ENOG502QWUB">
    <property type="taxonomic scope" value="Eukaryota"/>
</dbReference>
<dbReference type="OrthoDB" id="26838at2759"/>
<feature type="compositionally biased region" description="Basic and acidic residues" evidence="1">
    <location>
        <begin position="252"/>
        <end position="263"/>
    </location>
</feature>
<dbReference type="PANTHER" id="PTHR43040">
    <property type="entry name" value="RIBONUCLEASE D"/>
    <property type="match status" value="1"/>
</dbReference>
<dbReference type="Proteomes" id="UP000077154">
    <property type="component" value="Unassembled WGS sequence"/>
</dbReference>